<dbReference type="KEGG" id="buz:AYM40_30140"/>
<sequence>MEWSYRLLTSDEKIALERLSVFRTHFSLADAVAVREGGELEHISVMQIIVGLCEKSLLTNYLHGNVPRYRLLDVTRLFARERLDEMDDHNETYARHAELMRELTNAMESHWKLMPEAVWASTYHSALGEIRAAIEWAFSPGGDIDIGVPLTEVVTCSAYFPTLEARSLYPQILKAISAKGSDSNR</sequence>
<dbReference type="STRING" id="1804984.AYM40_30140"/>
<dbReference type="Proteomes" id="UP000076852">
    <property type="component" value="Chromosome 2"/>
</dbReference>
<dbReference type="PANTHER" id="PTHR47691:SF3">
    <property type="entry name" value="HTH-TYPE TRANSCRIPTIONAL REGULATOR RV0890C-RELATED"/>
    <property type="match status" value="1"/>
</dbReference>
<dbReference type="AlphaFoldDB" id="A0A160FTG6"/>
<gene>
    <name evidence="1" type="ORF">AYM40_30140</name>
</gene>
<proteinExistence type="predicted"/>
<evidence type="ECO:0000313" key="2">
    <source>
        <dbReference type="Proteomes" id="UP000076852"/>
    </source>
</evidence>
<organism evidence="1 2">
    <name type="scientific">Paraburkholderia phytofirmans OLGA172</name>
    <dbReference type="NCBI Taxonomy" id="1417228"/>
    <lineage>
        <taxon>Bacteria</taxon>
        <taxon>Pseudomonadati</taxon>
        <taxon>Pseudomonadota</taxon>
        <taxon>Betaproteobacteria</taxon>
        <taxon>Burkholderiales</taxon>
        <taxon>Burkholderiaceae</taxon>
        <taxon>Paraburkholderia</taxon>
    </lineage>
</organism>
<dbReference type="EMBL" id="CP014579">
    <property type="protein sequence ID" value="ANB76475.1"/>
    <property type="molecule type" value="Genomic_DNA"/>
</dbReference>
<reference evidence="1 2" key="1">
    <citation type="journal article" date="2016" name="Gene">
        <title>PacBio SMRT assembly of a complex multi-replicon genome reveals chlorocatechol degradative operon in a region of genome plasticity.</title>
        <authorList>
            <person name="Ricker N."/>
            <person name="Shen S.Y."/>
            <person name="Goordial J."/>
            <person name="Jin S."/>
            <person name="Fulthorpe R.R."/>
        </authorList>
    </citation>
    <scope>NUCLEOTIDE SEQUENCE [LARGE SCALE GENOMIC DNA]</scope>
    <source>
        <strain evidence="1 2">OLGA172</strain>
    </source>
</reference>
<keyword evidence="2" id="KW-1185">Reference proteome</keyword>
<protein>
    <submittedName>
        <fullName evidence="1">Uncharacterized protein</fullName>
    </submittedName>
</protein>
<evidence type="ECO:0000313" key="1">
    <source>
        <dbReference type="EMBL" id="ANB76475.1"/>
    </source>
</evidence>
<name>A0A160FTG6_9BURK</name>
<accession>A0A160FTG6</accession>
<dbReference type="PANTHER" id="PTHR47691">
    <property type="entry name" value="REGULATOR-RELATED"/>
    <property type="match status" value="1"/>
</dbReference>